<dbReference type="GO" id="GO:0003677">
    <property type="term" value="F:DNA binding"/>
    <property type="evidence" value="ECO:0007669"/>
    <property type="project" value="UniProtKB-KW"/>
</dbReference>
<reference evidence="5 6" key="1">
    <citation type="submission" date="2014-08" db="EMBL/GenBank/DDBJ databases">
        <title>Draft genome sequence of a novel L-asparaginase producing marine bacterium, Halomonas campaniensis.</title>
        <authorList>
            <person name="Sundarakrishnan B."/>
            <person name="Moushumi Priya A."/>
            <person name="Raman G."/>
            <person name="Sakthivel N."/>
            <person name="Park S."/>
            <person name="Jayachandran S."/>
        </authorList>
    </citation>
    <scope>NUCLEOTIDE SEQUENCE [LARGE SCALE GENOMIC DNA]</scope>
    <source>
        <strain evidence="5 6">SK03</strain>
    </source>
</reference>
<keyword evidence="1" id="KW-0805">Transcription regulation</keyword>
<dbReference type="InterPro" id="IPR036390">
    <property type="entry name" value="WH_DNA-bd_sf"/>
</dbReference>
<gene>
    <name evidence="5" type="ORF">JI62_02840</name>
</gene>
<protein>
    <submittedName>
        <fullName evidence="5">MarR family transcriptional regulator</fullName>
    </submittedName>
</protein>
<dbReference type="Proteomes" id="UP000197334">
    <property type="component" value="Unassembled WGS sequence"/>
</dbReference>
<evidence type="ECO:0000313" key="6">
    <source>
        <dbReference type="Proteomes" id="UP000197334"/>
    </source>
</evidence>
<organism evidence="5 6">
    <name type="scientific">Halomonas campaniensis</name>
    <dbReference type="NCBI Taxonomy" id="213554"/>
    <lineage>
        <taxon>Bacteria</taxon>
        <taxon>Pseudomonadati</taxon>
        <taxon>Pseudomonadota</taxon>
        <taxon>Gammaproteobacteria</taxon>
        <taxon>Oceanospirillales</taxon>
        <taxon>Halomonadaceae</taxon>
        <taxon>Halomonas</taxon>
    </lineage>
</organism>
<keyword evidence="3" id="KW-0804">Transcription</keyword>
<comment type="caution">
    <text evidence="5">The sequence shown here is derived from an EMBL/GenBank/DDBJ whole genome shotgun (WGS) entry which is preliminary data.</text>
</comment>
<dbReference type="PRINTS" id="PR00598">
    <property type="entry name" value="HTHMARR"/>
</dbReference>
<name>A0A246S3Y8_9GAMM</name>
<evidence type="ECO:0000256" key="2">
    <source>
        <dbReference type="ARBA" id="ARBA00023125"/>
    </source>
</evidence>
<dbReference type="AlphaFoldDB" id="A0A246S3Y8"/>
<dbReference type="EMBL" id="JPUA01000005">
    <property type="protein sequence ID" value="OWV31182.1"/>
    <property type="molecule type" value="Genomic_DNA"/>
</dbReference>
<dbReference type="PANTHER" id="PTHR35790">
    <property type="entry name" value="HTH-TYPE TRANSCRIPTIONAL REGULATOR PCHR"/>
    <property type="match status" value="1"/>
</dbReference>
<keyword evidence="6" id="KW-1185">Reference proteome</keyword>
<dbReference type="InterPro" id="IPR036388">
    <property type="entry name" value="WH-like_DNA-bd_sf"/>
</dbReference>
<sequence length="151" mass="17312">MFSKDELELDHFLPYRLSRLADIISQSLADLYIVKYQLNIPQWRVLAWMSHSNEISAKNICALTSMDKAKVSRAIQVLEGRGLIERSSSPHDNRLQILKLTENGRLMLSKLIPEARGWESDLISTLSDSECQMLSKLMMKLELQAECMNKS</sequence>
<dbReference type="PROSITE" id="PS50995">
    <property type="entry name" value="HTH_MARR_2"/>
    <property type="match status" value="1"/>
</dbReference>
<evidence type="ECO:0000256" key="1">
    <source>
        <dbReference type="ARBA" id="ARBA00023015"/>
    </source>
</evidence>
<dbReference type="PANTHER" id="PTHR35790:SF4">
    <property type="entry name" value="HTH-TYPE TRANSCRIPTIONAL REGULATOR PCHR"/>
    <property type="match status" value="1"/>
</dbReference>
<dbReference type="OrthoDB" id="8906692at2"/>
<dbReference type="Pfam" id="PF12802">
    <property type="entry name" value="MarR_2"/>
    <property type="match status" value="1"/>
</dbReference>
<dbReference type="SUPFAM" id="SSF46785">
    <property type="entry name" value="Winged helix' DNA-binding domain"/>
    <property type="match status" value="1"/>
</dbReference>
<dbReference type="InterPro" id="IPR052067">
    <property type="entry name" value="Metal_resp_HTH_trans_reg"/>
</dbReference>
<evidence type="ECO:0000259" key="4">
    <source>
        <dbReference type="PROSITE" id="PS50995"/>
    </source>
</evidence>
<dbReference type="Gene3D" id="1.10.10.10">
    <property type="entry name" value="Winged helix-like DNA-binding domain superfamily/Winged helix DNA-binding domain"/>
    <property type="match status" value="1"/>
</dbReference>
<dbReference type="InterPro" id="IPR000835">
    <property type="entry name" value="HTH_MarR-typ"/>
</dbReference>
<dbReference type="GO" id="GO:0003700">
    <property type="term" value="F:DNA-binding transcription factor activity"/>
    <property type="evidence" value="ECO:0007669"/>
    <property type="project" value="InterPro"/>
</dbReference>
<feature type="domain" description="HTH marR-type" evidence="4">
    <location>
        <begin position="10"/>
        <end position="143"/>
    </location>
</feature>
<proteinExistence type="predicted"/>
<dbReference type="RefSeq" id="WP_088698728.1">
    <property type="nucleotide sequence ID" value="NZ_JPUA01000005.1"/>
</dbReference>
<evidence type="ECO:0000256" key="3">
    <source>
        <dbReference type="ARBA" id="ARBA00023163"/>
    </source>
</evidence>
<keyword evidence="2" id="KW-0238">DNA-binding</keyword>
<accession>A0A246S3Y8</accession>
<evidence type="ECO:0000313" key="5">
    <source>
        <dbReference type="EMBL" id="OWV31182.1"/>
    </source>
</evidence>
<dbReference type="SMART" id="SM00347">
    <property type="entry name" value="HTH_MARR"/>
    <property type="match status" value="1"/>
</dbReference>